<comment type="caution">
    <text evidence="2">The sequence shown here is derived from an EMBL/GenBank/DDBJ whole genome shotgun (WGS) entry which is preliminary data.</text>
</comment>
<accession>A0ABR1Z6E6</accession>
<protein>
    <recommendedName>
        <fullName evidence="1">Reverse transcriptase zinc-binding domain-containing protein</fullName>
    </recommendedName>
</protein>
<evidence type="ECO:0000313" key="3">
    <source>
        <dbReference type="Proteomes" id="UP001472677"/>
    </source>
</evidence>
<sequence>MTGCLTMPLMRGKDCTRLYRTSGAVSCLYPTLARHNIDRVATTQSLPTLPKVRIFAWRLAHDCLPTGSWVAAAGLDSGLCPFCSTTVETSLHAFRDCPSAAKALHLGGFPISVADSRADSIFGWLVEAAEPLDS</sequence>
<evidence type="ECO:0000259" key="1">
    <source>
        <dbReference type="Pfam" id="PF13966"/>
    </source>
</evidence>
<dbReference type="EMBL" id="JBBPBM010002803">
    <property type="protein sequence ID" value="KAK8474612.1"/>
    <property type="molecule type" value="Genomic_DNA"/>
</dbReference>
<name>A0ABR1Z6E6_9ROSI</name>
<evidence type="ECO:0000313" key="2">
    <source>
        <dbReference type="EMBL" id="KAK8474612.1"/>
    </source>
</evidence>
<gene>
    <name evidence="2" type="ORF">V6N12_016039</name>
</gene>
<proteinExistence type="predicted"/>
<keyword evidence="3" id="KW-1185">Reference proteome</keyword>
<feature type="domain" description="Reverse transcriptase zinc-binding" evidence="1">
    <location>
        <begin position="48"/>
        <end position="101"/>
    </location>
</feature>
<organism evidence="2 3">
    <name type="scientific">Hibiscus sabdariffa</name>
    <name type="common">roselle</name>
    <dbReference type="NCBI Taxonomy" id="183260"/>
    <lineage>
        <taxon>Eukaryota</taxon>
        <taxon>Viridiplantae</taxon>
        <taxon>Streptophyta</taxon>
        <taxon>Embryophyta</taxon>
        <taxon>Tracheophyta</taxon>
        <taxon>Spermatophyta</taxon>
        <taxon>Magnoliopsida</taxon>
        <taxon>eudicotyledons</taxon>
        <taxon>Gunneridae</taxon>
        <taxon>Pentapetalae</taxon>
        <taxon>rosids</taxon>
        <taxon>malvids</taxon>
        <taxon>Malvales</taxon>
        <taxon>Malvaceae</taxon>
        <taxon>Malvoideae</taxon>
        <taxon>Hibiscus</taxon>
    </lineage>
</organism>
<dbReference type="Pfam" id="PF13966">
    <property type="entry name" value="zf-RVT"/>
    <property type="match status" value="1"/>
</dbReference>
<dbReference type="Proteomes" id="UP001472677">
    <property type="component" value="Unassembled WGS sequence"/>
</dbReference>
<reference evidence="2 3" key="1">
    <citation type="journal article" date="2024" name="G3 (Bethesda)">
        <title>Genome assembly of Hibiscus sabdariffa L. provides insights into metabolisms of medicinal natural products.</title>
        <authorList>
            <person name="Kim T."/>
        </authorList>
    </citation>
    <scope>NUCLEOTIDE SEQUENCE [LARGE SCALE GENOMIC DNA]</scope>
    <source>
        <strain evidence="2">TK-2024</strain>
        <tissue evidence="2">Old leaves</tissue>
    </source>
</reference>
<dbReference type="InterPro" id="IPR026960">
    <property type="entry name" value="RVT-Znf"/>
</dbReference>